<evidence type="ECO:0000313" key="1">
    <source>
        <dbReference type="EnsemblMetazoa" id="AQUA014589-PA"/>
    </source>
</evidence>
<reference evidence="1" key="1">
    <citation type="submission" date="2020-05" db="UniProtKB">
        <authorList>
            <consortium name="EnsemblMetazoa"/>
        </authorList>
    </citation>
    <scope>IDENTIFICATION</scope>
    <source>
        <strain evidence="1">SANGQUA</strain>
    </source>
</reference>
<keyword evidence="2" id="KW-1185">Reference proteome</keyword>
<sequence length="91" mass="10485">MFRVCVRFGNSLPVGLDQGNRVSAYSAPTFPFHFGLPWQGCIDRCELRIVGRNPLLLRRIQRGCHAIRLGHARSSLDRKLAQKHVHCREQY</sequence>
<protein>
    <submittedName>
        <fullName evidence="1">Uncharacterized protein</fullName>
    </submittedName>
</protein>
<proteinExistence type="predicted"/>
<name>A0A182XRX0_ANOQN</name>
<dbReference type="VEuPathDB" id="VectorBase:AQUA014589"/>
<accession>A0A182XRX0</accession>
<evidence type="ECO:0000313" key="2">
    <source>
        <dbReference type="Proteomes" id="UP000076407"/>
    </source>
</evidence>
<dbReference type="Proteomes" id="UP000076407">
    <property type="component" value="Unassembled WGS sequence"/>
</dbReference>
<dbReference type="AlphaFoldDB" id="A0A182XRX0"/>
<dbReference type="EnsemblMetazoa" id="AQUA014589-RA">
    <property type="protein sequence ID" value="AQUA014589-PA"/>
    <property type="gene ID" value="AQUA014589"/>
</dbReference>
<organism evidence="1 2">
    <name type="scientific">Anopheles quadriannulatus</name>
    <name type="common">Mosquito</name>
    <dbReference type="NCBI Taxonomy" id="34691"/>
    <lineage>
        <taxon>Eukaryota</taxon>
        <taxon>Metazoa</taxon>
        <taxon>Ecdysozoa</taxon>
        <taxon>Arthropoda</taxon>
        <taxon>Hexapoda</taxon>
        <taxon>Insecta</taxon>
        <taxon>Pterygota</taxon>
        <taxon>Neoptera</taxon>
        <taxon>Endopterygota</taxon>
        <taxon>Diptera</taxon>
        <taxon>Nematocera</taxon>
        <taxon>Culicoidea</taxon>
        <taxon>Culicidae</taxon>
        <taxon>Anophelinae</taxon>
        <taxon>Anopheles</taxon>
    </lineage>
</organism>